<keyword evidence="1" id="KW-0472">Membrane</keyword>
<keyword evidence="1" id="KW-0812">Transmembrane</keyword>
<evidence type="ECO:0000256" key="1">
    <source>
        <dbReference type="SAM" id="Phobius"/>
    </source>
</evidence>
<dbReference type="Ensembl" id="ENSOSIT00000001320.1">
    <property type="protein sequence ID" value="ENSOSIP00000001235.1"/>
    <property type="gene ID" value="ENSOSIG00000000670.1"/>
</dbReference>
<dbReference type="AlphaFoldDB" id="A0A8C7WPB9"/>
<keyword evidence="3" id="KW-1185">Reference proteome</keyword>
<reference evidence="2" key="1">
    <citation type="submission" date="2025-08" db="UniProtKB">
        <authorList>
            <consortium name="Ensembl"/>
        </authorList>
    </citation>
    <scope>IDENTIFICATION</scope>
</reference>
<evidence type="ECO:0000313" key="2">
    <source>
        <dbReference type="Ensembl" id="ENSOSIP00000001235.1"/>
    </source>
</evidence>
<proteinExistence type="predicted"/>
<keyword evidence="1" id="KW-1133">Transmembrane helix</keyword>
<accession>A0A8C7WPB9</accession>
<organism evidence="2 3">
    <name type="scientific">Oryzias sinensis</name>
    <name type="common">Chinese medaka</name>
    <dbReference type="NCBI Taxonomy" id="183150"/>
    <lineage>
        <taxon>Eukaryota</taxon>
        <taxon>Metazoa</taxon>
        <taxon>Chordata</taxon>
        <taxon>Craniata</taxon>
        <taxon>Vertebrata</taxon>
        <taxon>Euteleostomi</taxon>
        <taxon>Actinopterygii</taxon>
        <taxon>Neopterygii</taxon>
        <taxon>Teleostei</taxon>
        <taxon>Neoteleostei</taxon>
        <taxon>Acanthomorphata</taxon>
        <taxon>Ovalentaria</taxon>
        <taxon>Atherinomorphae</taxon>
        <taxon>Beloniformes</taxon>
        <taxon>Adrianichthyidae</taxon>
        <taxon>Oryziinae</taxon>
        <taxon>Oryzias</taxon>
    </lineage>
</organism>
<protein>
    <submittedName>
        <fullName evidence="2">Uncharacterized protein</fullName>
    </submittedName>
</protein>
<evidence type="ECO:0000313" key="3">
    <source>
        <dbReference type="Proteomes" id="UP000694383"/>
    </source>
</evidence>
<reference evidence="2" key="2">
    <citation type="submission" date="2025-09" db="UniProtKB">
        <authorList>
            <consortium name="Ensembl"/>
        </authorList>
    </citation>
    <scope>IDENTIFICATION</scope>
</reference>
<feature type="transmembrane region" description="Helical" evidence="1">
    <location>
        <begin position="7"/>
        <end position="29"/>
    </location>
</feature>
<sequence>MLKTRQCLLGIRTFLSVTSRIWGFFMYILRKHLRTLPLSLPSKHLNYKTTMFFS</sequence>
<dbReference type="Proteomes" id="UP000694383">
    <property type="component" value="Unplaced"/>
</dbReference>
<name>A0A8C7WPB9_9TELE</name>